<evidence type="ECO:0000256" key="2">
    <source>
        <dbReference type="ARBA" id="ARBA00022759"/>
    </source>
</evidence>
<dbReference type="Gene3D" id="3.30.457.10">
    <property type="entry name" value="Copper amine oxidase-like, N-terminal domain"/>
    <property type="match status" value="2"/>
</dbReference>
<evidence type="ECO:0000256" key="3">
    <source>
        <dbReference type="ARBA" id="ARBA00022801"/>
    </source>
</evidence>
<reference evidence="6 7" key="1">
    <citation type="submission" date="2015-12" db="EMBL/GenBank/DDBJ databases">
        <title>Draft genome sequnece of Fervidicola ferrireducens strain Y170.</title>
        <authorList>
            <person name="Patel B.K."/>
        </authorList>
    </citation>
    <scope>NUCLEOTIDE SEQUENCE [LARGE SCALE GENOMIC DNA]</scope>
    <source>
        <strain evidence="6 7">Y170</strain>
    </source>
</reference>
<keyword evidence="4" id="KW-0010">Activator</keyword>
<evidence type="ECO:0000256" key="4">
    <source>
        <dbReference type="ARBA" id="ARBA00023159"/>
    </source>
</evidence>
<dbReference type="InterPro" id="IPR012854">
    <property type="entry name" value="Cu_amine_oxidase-like_N"/>
</dbReference>
<dbReference type="GO" id="GO:0006355">
    <property type="term" value="P:regulation of DNA-templated transcription"/>
    <property type="evidence" value="ECO:0007669"/>
    <property type="project" value="InterPro"/>
</dbReference>
<accession>A0A140L9P1</accession>
<dbReference type="Pfam" id="PF02805">
    <property type="entry name" value="Ada_Zn_binding"/>
    <property type="match status" value="1"/>
</dbReference>
<dbReference type="GO" id="GO:0008270">
    <property type="term" value="F:zinc ion binding"/>
    <property type="evidence" value="ECO:0007669"/>
    <property type="project" value="InterPro"/>
</dbReference>
<dbReference type="GO" id="GO:0003677">
    <property type="term" value="F:DNA binding"/>
    <property type="evidence" value="ECO:0007669"/>
    <property type="project" value="InterPro"/>
</dbReference>
<dbReference type="PANTHER" id="PTHR12302">
    <property type="entry name" value="EBNA2 BINDING PROTEIN P100"/>
    <property type="match status" value="1"/>
</dbReference>
<dbReference type="AlphaFoldDB" id="A0A140L9P1"/>
<dbReference type="PROSITE" id="PS01123">
    <property type="entry name" value="TNASE_1"/>
    <property type="match status" value="1"/>
</dbReference>
<dbReference type="InterPro" id="IPR036582">
    <property type="entry name" value="Mao_N_sf"/>
</dbReference>
<keyword evidence="2" id="KW-0255">Endonuclease</keyword>
<dbReference type="CDD" id="cd00175">
    <property type="entry name" value="SNc"/>
    <property type="match status" value="1"/>
</dbReference>
<evidence type="ECO:0000313" key="7">
    <source>
        <dbReference type="Proteomes" id="UP000070427"/>
    </source>
</evidence>
<dbReference type="InParanoid" id="A0A140L9P1"/>
<dbReference type="PROSITE" id="PS50830">
    <property type="entry name" value="TNASE_3"/>
    <property type="match status" value="1"/>
</dbReference>
<feature type="domain" description="TNase-like" evidence="5">
    <location>
        <begin position="153"/>
        <end position="284"/>
    </location>
</feature>
<dbReference type="OrthoDB" id="4376109at2"/>
<dbReference type="InterPro" id="IPR016071">
    <property type="entry name" value="Staphylococal_nuclease_OB-fold"/>
</dbReference>
<dbReference type="SUPFAM" id="SSF55383">
    <property type="entry name" value="Copper amine oxidase, domain N"/>
    <property type="match status" value="1"/>
</dbReference>
<gene>
    <name evidence="6" type="primary">nucH</name>
    <name evidence="6" type="ORF">AN618_12950</name>
</gene>
<evidence type="ECO:0000313" key="6">
    <source>
        <dbReference type="EMBL" id="KXG77266.1"/>
    </source>
</evidence>
<protein>
    <submittedName>
        <fullName evidence="6">Thermonuclease</fullName>
        <ecNumber evidence="6">3.1.31.1</ecNumber>
    </submittedName>
</protein>
<dbReference type="STRING" id="520764.AN618_12950"/>
<evidence type="ECO:0000259" key="5">
    <source>
        <dbReference type="PROSITE" id="PS50830"/>
    </source>
</evidence>
<evidence type="ECO:0000256" key="1">
    <source>
        <dbReference type="ARBA" id="ARBA00022722"/>
    </source>
</evidence>
<dbReference type="PATRIC" id="fig|520764.3.peg.1343"/>
<organism evidence="6 7">
    <name type="scientific">Fervidicola ferrireducens</name>
    <dbReference type="NCBI Taxonomy" id="520764"/>
    <lineage>
        <taxon>Bacteria</taxon>
        <taxon>Bacillati</taxon>
        <taxon>Bacillota</taxon>
        <taxon>Clostridia</taxon>
        <taxon>Thermosediminibacterales</taxon>
        <taxon>Thermosediminibacteraceae</taxon>
        <taxon>Fervidicola</taxon>
    </lineage>
</organism>
<comment type="caution">
    <text evidence="6">The sequence shown here is derived from an EMBL/GenBank/DDBJ whole genome shotgun (WGS) entry which is preliminary data.</text>
</comment>
<proteinExistence type="predicted"/>
<dbReference type="InterPro" id="IPR002071">
    <property type="entry name" value="Thermonucl_AS"/>
</dbReference>
<dbReference type="GO" id="GO:1990599">
    <property type="term" value="F:3' overhang single-stranded DNA endodeoxyribonuclease activity"/>
    <property type="evidence" value="ECO:0007669"/>
    <property type="project" value="UniProtKB-EC"/>
</dbReference>
<dbReference type="EC" id="3.1.31.1" evidence="6"/>
<dbReference type="SMART" id="SM00318">
    <property type="entry name" value="SNc"/>
    <property type="match status" value="1"/>
</dbReference>
<dbReference type="Gene3D" id="2.40.50.90">
    <property type="match status" value="1"/>
</dbReference>
<dbReference type="PROSITE" id="PS51257">
    <property type="entry name" value="PROKAR_LIPOPROTEIN"/>
    <property type="match status" value="1"/>
</dbReference>
<dbReference type="InterPro" id="IPR004026">
    <property type="entry name" value="Ada_DNA_repair_Zn-bd"/>
</dbReference>
<dbReference type="Proteomes" id="UP000070427">
    <property type="component" value="Unassembled WGS sequence"/>
</dbReference>
<keyword evidence="1" id="KW-0540">Nuclease</keyword>
<dbReference type="RefSeq" id="WP_066353278.1">
    <property type="nucleotide sequence ID" value="NZ_LOED01000013.1"/>
</dbReference>
<dbReference type="Gene3D" id="3.40.10.10">
    <property type="entry name" value="DNA Methylphosphotriester Repair Domain"/>
    <property type="match status" value="1"/>
</dbReference>
<name>A0A140L9P1_9FIRM</name>
<sequence>MKKRSITLKYAVSAIVLIFILSCFYLPAIAAVPKVIINGTELKIDTNPVVIDGRTLVPLRGIFEALGATVYWDGNTKTITAQKNGATIKLTIGQNTALKNGAKIHLDVSPKIISGRTMVPLRFVAEALGAQVSWDGKTNTVNIQSQDEKTTQNRIAARVVRVIDGDTVEVEIDGKRETVRMIGVDTPETVHPEKEVEYYGKEASNFTKSKLEGKDVQLELDVQERDQYGRLLAYIWVGGELFNETLVKEGYAKVSTYPPNVKYVDRFTAAEREAREAGRGLWAGQNEQPVKTTGKYVGSIESNKYHLPTCRWAEQIKPENRIWFDSEEEAQKAGYEPCKVCNP</sequence>
<keyword evidence="3 6" id="KW-0378">Hydrolase</keyword>
<dbReference type="SUPFAM" id="SSF57884">
    <property type="entry name" value="Ada DNA repair protein, N-terminal domain (N-Ada 10)"/>
    <property type="match status" value="1"/>
</dbReference>
<dbReference type="InterPro" id="IPR035437">
    <property type="entry name" value="SNase_OB-fold_sf"/>
</dbReference>
<dbReference type="SUPFAM" id="SSF50199">
    <property type="entry name" value="Staphylococcal nuclease"/>
    <property type="match status" value="1"/>
</dbReference>
<dbReference type="GO" id="GO:0006281">
    <property type="term" value="P:DNA repair"/>
    <property type="evidence" value="ECO:0007669"/>
    <property type="project" value="InterPro"/>
</dbReference>
<dbReference type="PANTHER" id="PTHR12302:SF3">
    <property type="entry name" value="SERINE_THREONINE-PROTEIN KINASE 31"/>
    <property type="match status" value="1"/>
</dbReference>
<keyword evidence="7" id="KW-1185">Reference proteome</keyword>
<dbReference type="InterPro" id="IPR035451">
    <property type="entry name" value="Ada-like_dom_sf"/>
</dbReference>
<dbReference type="Pfam" id="PF07833">
    <property type="entry name" value="Cu_amine_oxidN1"/>
    <property type="match status" value="1"/>
</dbReference>
<dbReference type="GO" id="GO:0008168">
    <property type="term" value="F:methyltransferase activity"/>
    <property type="evidence" value="ECO:0007669"/>
    <property type="project" value="InterPro"/>
</dbReference>
<dbReference type="EMBL" id="LOED01000013">
    <property type="protein sequence ID" value="KXG77266.1"/>
    <property type="molecule type" value="Genomic_DNA"/>
</dbReference>
<dbReference type="Pfam" id="PF00565">
    <property type="entry name" value="SNase"/>
    <property type="match status" value="1"/>
</dbReference>